<name>A0A2R6XQA3_MARPO</name>
<evidence type="ECO:0000313" key="2">
    <source>
        <dbReference type="Proteomes" id="UP000244005"/>
    </source>
</evidence>
<organism evidence="1 2">
    <name type="scientific">Marchantia polymorpha</name>
    <name type="common">Common liverwort</name>
    <name type="synonym">Marchantia aquatica</name>
    <dbReference type="NCBI Taxonomy" id="3197"/>
    <lineage>
        <taxon>Eukaryota</taxon>
        <taxon>Viridiplantae</taxon>
        <taxon>Streptophyta</taxon>
        <taxon>Embryophyta</taxon>
        <taxon>Marchantiophyta</taxon>
        <taxon>Marchantiopsida</taxon>
        <taxon>Marchantiidae</taxon>
        <taxon>Marchantiales</taxon>
        <taxon>Marchantiaceae</taxon>
        <taxon>Marchantia</taxon>
    </lineage>
</organism>
<dbReference type="AlphaFoldDB" id="A0A2R6XQA3"/>
<accession>A0A2R6XQA3</accession>
<protein>
    <submittedName>
        <fullName evidence="1">Uncharacterized protein</fullName>
    </submittedName>
</protein>
<dbReference type="Proteomes" id="UP000244005">
    <property type="component" value="Unassembled WGS sequence"/>
</dbReference>
<keyword evidence="2" id="KW-1185">Reference proteome</keyword>
<evidence type="ECO:0000313" key="1">
    <source>
        <dbReference type="EMBL" id="PTQ48283.1"/>
    </source>
</evidence>
<dbReference type="EMBL" id="KZ772678">
    <property type="protein sequence ID" value="PTQ48283.1"/>
    <property type="molecule type" value="Genomic_DNA"/>
</dbReference>
<proteinExistence type="predicted"/>
<dbReference type="Gramene" id="Mp3g07990.1">
    <property type="protein sequence ID" value="Mp3g07990.1.cds1"/>
    <property type="gene ID" value="Mp3g07990"/>
</dbReference>
<sequence length="80" mass="9163">MNRAEKSSFLRTFEILELQGQLCIRSGTHRQPSCSKNINIKRFLKGVDGWFGNRGLYADLGSPFSKLQDLLYNRQLGTLQ</sequence>
<gene>
    <name evidence="1" type="ORF">MARPO_0006s0276</name>
</gene>
<reference evidence="2" key="1">
    <citation type="journal article" date="2017" name="Cell">
        <title>Insights into land plant evolution garnered from the Marchantia polymorpha genome.</title>
        <authorList>
            <person name="Bowman J.L."/>
            <person name="Kohchi T."/>
            <person name="Yamato K.T."/>
            <person name="Jenkins J."/>
            <person name="Shu S."/>
            <person name="Ishizaki K."/>
            <person name="Yamaoka S."/>
            <person name="Nishihama R."/>
            <person name="Nakamura Y."/>
            <person name="Berger F."/>
            <person name="Adam C."/>
            <person name="Aki S.S."/>
            <person name="Althoff F."/>
            <person name="Araki T."/>
            <person name="Arteaga-Vazquez M.A."/>
            <person name="Balasubrmanian S."/>
            <person name="Barry K."/>
            <person name="Bauer D."/>
            <person name="Boehm C.R."/>
            <person name="Briginshaw L."/>
            <person name="Caballero-Perez J."/>
            <person name="Catarino B."/>
            <person name="Chen F."/>
            <person name="Chiyoda S."/>
            <person name="Chovatia M."/>
            <person name="Davies K.M."/>
            <person name="Delmans M."/>
            <person name="Demura T."/>
            <person name="Dierschke T."/>
            <person name="Dolan L."/>
            <person name="Dorantes-Acosta A.E."/>
            <person name="Eklund D.M."/>
            <person name="Florent S.N."/>
            <person name="Flores-Sandoval E."/>
            <person name="Fujiyama A."/>
            <person name="Fukuzawa H."/>
            <person name="Galik B."/>
            <person name="Grimanelli D."/>
            <person name="Grimwood J."/>
            <person name="Grossniklaus U."/>
            <person name="Hamada T."/>
            <person name="Haseloff J."/>
            <person name="Hetherington A.J."/>
            <person name="Higo A."/>
            <person name="Hirakawa Y."/>
            <person name="Hundley H.N."/>
            <person name="Ikeda Y."/>
            <person name="Inoue K."/>
            <person name="Inoue S.I."/>
            <person name="Ishida S."/>
            <person name="Jia Q."/>
            <person name="Kakita M."/>
            <person name="Kanazawa T."/>
            <person name="Kawai Y."/>
            <person name="Kawashima T."/>
            <person name="Kennedy M."/>
            <person name="Kinose K."/>
            <person name="Kinoshita T."/>
            <person name="Kohara Y."/>
            <person name="Koide E."/>
            <person name="Komatsu K."/>
            <person name="Kopischke S."/>
            <person name="Kubo M."/>
            <person name="Kyozuka J."/>
            <person name="Lagercrantz U."/>
            <person name="Lin S.S."/>
            <person name="Lindquist E."/>
            <person name="Lipzen A.M."/>
            <person name="Lu C.W."/>
            <person name="De Luna E."/>
            <person name="Martienssen R.A."/>
            <person name="Minamino N."/>
            <person name="Mizutani M."/>
            <person name="Mizutani M."/>
            <person name="Mochizuki N."/>
            <person name="Monte I."/>
            <person name="Mosher R."/>
            <person name="Nagasaki H."/>
            <person name="Nakagami H."/>
            <person name="Naramoto S."/>
            <person name="Nishitani K."/>
            <person name="Ohtani M."/>
            <person name="Okamoto T."/>
            <person name="Okumura M."/>
            <person name="Phillips J."/>
            <person name="Pollak B."/>
            <person name="Reinders A."/>
            <person name="Rovekamp M."/>
            <person name="Sano R."/>
            <person name="Sawa S."/>
            <person name="Schmid M.W."/>
            <person name="Shirakawa M."/>
            <person name="Solano R."/>
            <person name="Spunde A."/>
            <person name="Suetsugu N."/>
            <person name="Sugano S."/>
            <person name="Sugiyama A."/>
            <person name="Sun R."/>
            <person name="Suzuki Y."/>
            <person name="Takenaka M."/>
            <person name="Takezawa D."/>
            <person name="Tomogane H."/>
            <person name="Tsuzuki M."/>
            <person name="Ueda T."/>
            <person name="Umeda M."/>
            <person name="Ward J.M."/>
            <person name="Watanabe Y."/>
            <person name="Yazaki K."/>
            <person name="Yokoyama R."/>
            <person name="Yoshitake Y."/>
            <person name="Yotsui I."/>
            <person name="Zachgo S."/>
            <person name="Schmutz J."/>
        </authorList>
    </citation>
    <scope>NUCLEOTIDE SEQUENCE [LARGE SCALE GENOMIC DNA]</scope>
    <source>
        <strain evidence="2">Tak-1</strain>
    </source>
</reference>